<dbReference type="Pfam" id="PF12833">
    <property type="entry name" value="HTH_18"/>
    <property type="match status" value="1"/>
</dbReference>
<dbReference type="OrthoDB" id="2666291at2"/>
<dbReference type="GO" id="GO:0043565">
    <property type="term" value="F:sequence-specific DNA binding"/>
    <property type="evidence" value="ECO:0007669"/>
    <property type="project" value="InterPro"/>
</dbReference>
<protein>
    <submittedName>
        <fullName evidence="5">Helix-turn-helix domain-containing protein</fullName>
    </submittedName>
</protein>
<dbReference type="Gene3D" id="1.10.10.60">
    <property type="entry name" value="Homeodomain-like"/>
    <property type="match status" value="1"/>
</dbReference>
<dbReference type="EMBL" id="JAAAMU010000003">
    <property type="protein sequence ID" value="NBC68792.1"/>
    <property type="molecule type" value="Genomic_DNA"/>
</dbReference>
<evidence type="ECO:0000256" key="1">
    <source>
        <dbReference type="ARBA" id="ARBA00023015"/>
    </source>
</evidence>
<dbReference type="GO" id="GO:0003700">
    <property type="term" value="F:DNA-binding transcription factor activity"/>
    <property type="evidence" value="ECO:0007669"/>
    <property type="project" value="InterPro"/>
</dbReference>
<keyword evidence="2" id="KW-0238">DNA-binding</keyword>
<dbReference type="PROSITE" id="PS01124">
    <property type="entry name" value="HTH_ARAC_FAMILY_2"/>
    <property type="match status" value="1"/>
</dbReference>
<comment type="caution">
    <text evidence="5">The sequence shown here is derived from an EMBL/GenBank/DDBJ whole genome shotgun (WGS) entry which is preliminary data.</text>
</comment>
<accession>A0A7X5BXN2</accession>
<evidence type="ECO:0000313" key="5">
    <source>
        <dbReference type="EMBL" id="NBC68792.1"/>
    </source>
</evidence>
<evidence type="ECO:0000259" key="4">
    <source>
        <dbReference type="PROSITE" id="PS01124"/>
    </source>
</evidence>
<gene>
    <name evidence="5" type="ORF">GT003_07315</name>
</gene>
<organism evidence="5 6">
    <name type="scientific">Paenibacillus sacheonensis</name>
    <dbReference type="NCBI Taxonomy" id="742054"/>
    <lineage>
        <taxon>Bacteria</taxon>
        <taxon>Bacillati</taxon>
        <taxon>Bacillota</taxon>
        <taxon>Bacilli</taxon>
        <taxon>Bacillales</taxon>
        <taxon>Paenibacillaceae</taxon>
        <taxon>Paenibacillus</taxon>
    </lineage>
</organism>
<sequence length="71" mass="8128">MGQLFKKETGKLLSVYLNELRVGKAVELLQNSSLKTKEFALMVGYPNPDYFYKIFKNITGIYPSEYLEGSN</sequence>
<dbReference type="PANTHER" id="PTHR43280:SF28">
    <property type="entry name" value="HTH-TYPE TRANSCRIPTIONAL ACTIVATOR RHAS"/>
    <property type="match status" value="1"/>
</dbReference>
<reference evidence="5 6" key="1">
    <citation type="submission" date="2020-01" db="EMBL/GenBank/DDBJ databases">
        <title>Paenibacillus soybeanensis sp. nov. isolated from the nodules of soybean (Glycine max(L.) Merr).</title>
        <authorList>
            <person name="Wang H."/>
        </authorList>
    </citation>
    <scope>NUCLEOTIDE SEQUENCE [LARGE SCALE GENOMIC DNA]</scope>
    <source>
        <strain evidence="5 6">DSM 23054</strain>
    </source>
</reference>
<evidence type="ECO:0000256" key="2">
    <source>
        <dbReference type="ARBA" id="ARBA00023125"/>
    </source>
</evidence>
<keyword evidence="6" id="KW-1185">Reference proteome</keyword>
<name>A0A7X5BXN2_9BACL</name>
<keyword evidence="1" id="KW-0805">Transcription regulation</keyword>
<proteinExistence type="predicted"/>
<dbReference type="PANTHER" id="PTHR43280">
    <property type="entry name" value="ARAC-FAMILY TRANSCRIPTIONAL REGULATOR"/>
    <property type="match status" value="1"/>
</dbReference>
<evidence type="ECO:0000256" key="3">
    <source>
        <dbReference type="ARBA" id="ARBA00023163"/>
    </source>
</evidence>
<dbReference type="InterPro" id="IPR018060">
    <property type="entry name" value="HTH_AraC"/>
</dbReference>
<dbReference type="AlphaFoldDB" id="A0A7X5BXN2"/>
<keyword evidence="3" id="KW-0804">Transcription</keyword>
<dbReference type="Proteomes" id="UP000558113">
    <property type="component" value="Unassembled WGS sequence"/>
</dbReference>
<dbReference type="SUPFAM" id="SSF46689">
    <property type="entry name" value="Homeodomain-like"/>
    <property type="match status" value="1"/>
</dbReference>
<evidence type="ECO:0000313" key="6">
    <source>
        <dbReference type="Proteomes" id="UP000558113"/>
    </source>
</evidence>
<dbReference type="InterPro" id="IPR009057">
    <property type="entry name" value="Homeodomain-like_sf"/>
</dbReference>
<feature type="domain" description="HTH araC/xylS-type" evidence="4">
    <location>
        <begin position="1"/>
        <end position="69"/>
    </location>
</feature>
<dbReference type="SMART" id="SM00342">
    <property type="entry name" value="HTH_ARAC"/>
    <property type="match status" value="1"/>
</dbReference>